<dbReference type="PATRIC" id="fig|1423786.4.peg.279"/>
<reference evidence="2 3" key="1">
    <citation type="journal article" date="2015" name="Genome Announc.">
        <title>Expanding the biotechnology potential of lactobacilli through comparative genomics of 213 strains and associated genera.</title>
        <authorList>
            <person name="Sun Z."/>
            <person name="Harris H.M."/>
            <person name="McCann A."/>
            <person name="Guo C."/>
            <person name="Argimon S."/>
            <person name="Zhang W."/>
            <person name="Yang X."/>
            <person name="Jeffery I.B."/>
            <person name="Cooney J.C."/>
            <person name="Kagawa T.F."/>
            <person name="Liu W."/>
            <person name="Song Y."/>
            <person name="Salvetti E."/>
            <person name="Wrobel A."/>
            <person name="Rasinkangas P."/>
            <person name="Parkhill J."/>
            <person name="Rea M.C."/>
            <person name="O'Sullivan O."/>
            <person name="Ritari J."/>
            <person name="Douillard F.P."/>
            <person name="Paul Ross R."/>
            <person name="Yang R."/>
            <person name="Briner A.E."/>
            <person name="Felis G.E."/>
            <person name="de Vos W.M."/>
            <person name="Barrangou R."/>
            <person name="Klaenhammer T.R."/>
            <person name="Caufield P.W."/>
            <person name="Cui Y."/>
            <person name="Zhang H."/>
            <person name="O'Toole P.W."/>
        </authorList>
    </citation>
    <scope>NUCLEOTIDE SEQUENCE [LARGE SCALE GENOMIC DNA]</scope>
    <source>
        <strain evidence="2 3">DSM 18390</strain>
    </source>
</reference>
<feature type="transmembrane region" description="Helical" evidence="1">
    <location>
        <begin position="44"/>
        <end position="62"/>
    </location>
</feature>
<keyword evidence="1" id="KW-0812">Transmembrane</keyword>
<name>A0A0R1YYB6_9LACO</name>
<dbReference type="EMBL" id="AZFZ01000011">
    <property type="protein sequence ID" value="KRM44635.1"/>
    <property type="molecule type" value="Genomic_DNA"/>
</dbReference>
<protein>
    <submittedName>
        <fullName evidence="2">Uncharacterized protein</fullName>
    </submittedName>
</protein>
<feature type="transmembrane region" description="Helical" evidence="1">
    <location>
        <begin position="141"/>
        <end position="160"/>
    </location>
</feature>
<evidence type="ECO:0000256" key="1">
    <source>
        <dbReference type="SAM" id="Phobius"/>
    </source>
</evidence>
<organism evidence="2 3">
    <name type="scientific">Lentilactobacillus parafarraginis DSM 18390 = JCM 14109</name>
    <dbReference type="NCBI Taxonomy" id="1423786"/>
    <lineage>
        <taxon>Bacteria</taxon>
        <taxon>Bacillati</taxon>
        <taxon>Bacillota</taxon>
        <taxon>Bacilli</taxon>
        <taxon>Lactobacillales</taxon>
        <taxon>Lactobacillaceae</taxon>
        <taxon>Lentilactobacillus</taxon>
    </lineage>
</organism>
<dbReference type="Proteomes" id="UP000051010">
    <property type="component" value="Unassembled WGS sequence"/>
</dbReference>
<comment type="caution">
    <text evidence="2">The sequence shown here is derived from an EMBL/GenBank/DDBJ whole genome shotgun (WGS) entry which is preliminary data.</text>
</comment>
<gene>
    <name evidence="2" type="ORF">FD47_GL000274</name>
</gene>
<evidence type="ECO:0000313" key="2">
    <source>
        <dbReference type="EMBL" id="KRM44635.1"/>
    </source>
</evidence>
<sequence>MIRQVFYNALGDAVEIDSPVMLANGQNLRRCRIGGENMNDILKLSDFVLIYILIGLWLGDFFSMRNIGKSSETVSELLKKDARGLKVALEGTANLTAETQKLVTKKVKTINRWYFLASKTGSMIAMLIIQQWLVVTAKQNWGLVAIEISLLVICGVILAADMRVNIVRAQLEKALKPYEDRLWFEYKLKS</sequence>
<feature type="transmembrane region" description="Helical" evidence="1">
    <location>
        <begin position="113"/>
        <end position="135"/>
    </location>
</feature>
<accession>A0A0R1YYB6</accession>
<evidence type="ECO:0000313" key="3">
    <source>
        <dbReference type="Proteomes" id="UP000051010"/>
    </source>
</evidence>
<keyword evidence="1" id="KW-1133">Transmembrane helix</keyword>
<proteinExistence type="predicted"/>
<dbReference type="AlphaFoldDB" id="A0A0R1YYB6"/>
<keyword evidence="1" id="KW-0472">Membrane</keyword>